<reference evidence="9" key="2">
    <citation type="submission" date="2020-05" db="EMBL/GenBank/DDBJ databases">
        <title>Complete genome sequence of Bradyrhizobium diazoefficiens XF3 isolated from soybean nodule.</title>
        <authorList>
            <person name="Noda R."/>
            <person name="Kakizaki K."/>
            <person name="Minamisawa K."/>
        </authorList>
    </citation>
    <scope>NUCLEOTIDE SEQUENCE</scope>
    <source>
        <strain evidence="9">XF3</strain>
    </source>
</reference>
<evidence type="ECO:0000256" key="1">
    <source>
        <dbReference type="ARBA" id="ARBA00008857"/>
    </source>
</evidence>
<dbReference type="PANTHER" id="PTHR30349:SF64">
    <property type="entry name" value="PROPHAGE INTEGRASE INTD-RELATED"/>
    <property type="match status" value="1"/>
</dbReference>
<organism evidence="8">
    <name type="scientific">Bradyrhizobium diazoefficiens</name>
    <dbReference type="NCBI Taxonomy" id="1355477"/>
    <lineage>
        <taxon>Bacteria</taxon>
        <taxon>Pseudomonadati</taxon>
        <taxon>Pseudomonadota</taxon>
        <taxon>Alphaproteobacteria</taxon>
        <taxon>Hyphomicrobiales</taxon>
        <taxon>Nitrobacteraceae</taxon>
        <taxon>Bradyrhizobium</taxon>
    </lineage>
</organism>
<dbReference type="Pfam" id="PF00589">
    <property type="entry name" value="Phage_integrase"/>
    <property type="match status" value="1"/>
</dbReference>
<dbReference type="CDD" id="cd01189">
    <property type="entry name" value="INT_ICEBs1_C_like"/>
    <property type="match status" value="1"/>
</dbReference>
<evidence type="ECO:0000259" key="6">
    <source>
        <dbReference type="PROSITE" id="PS51898"/>
    </source>
</evidence>
<comment type="similarity">
    <text evidence="1">Belongs to the 'phage' integrase family.</text>
</comment>
<dbReference type="InterPro" id="IPR013762">
    <property type="entry name" value="Integrase-like_cat_sf"/>
</dbReference>
<dbReference type="GO" id="GO:0015074">
    <property type="term" value="P:DNA integration"/>
    <property type="evidence" value="ECO:0007669"/>
    <property type="project" value="UniProtKB-KW"/>
</dbReference>
<dbReference type="Gene3D" id="1.10.150.130">
    <property type="match status" value="1"/>
</dbReference>
<proteinExistence type="inferred from homology"/>
<dbReference type="SUPFAM" id="SSF56349">
    <property type="entry name" value="DNA breaking-rejoining enzymes"/>
    <property type="match status" value="1"/>
</dbReference>
<sequence>MSVRKRVWFTSVQIRARAEELAQEAGQTEWKQYKAGANAALLEALRLSQDKNADRREVAAAAITLKKYPPQEAWVVDYATKKGGRHLKTFAKKKDADEFAATAKIEVRQGVHTPSSRSITVAEAGKLWITTCEKHKLERTTIDGYKQHLELHIEPFLGPEKLSDLSAPMVREFEDKLSADKHHPRSPSLVRKVRGSLGALLGDALERGLVARNVVRELRSGRRRGKERRADRRQKGKLKVGVDIPLPTEIKAIIEAAEGRWRPFFLTAIFTGLRASELRGLRWIDIDLKKAELHVTQRADAYQEIGAPKSEAGHRAVPLTPKLVRVLTEWKLACPKGDAGLVFPNTDGKVEWHANIINRAWIPVQVTAGVTVQVRDEEGKLVRDEDGKAVLQAKYTGLHALRHFFASWCINREIDGGLELPAKVVQERLGHSSITVTLDTYGHLFPRGDDSAKLAEAESRLWS</sequence>
<dbReference type="EMBL" id="AP023093">
    <property type="protein sequence ID" value="BCE39037.1"/>
    <property type="molecule type" value="Genomic_DNA"/>
</dbReference>
<dbReference type="InterPro" id="IPR004107">
    <property type="entry name" value="Integrase_SAM-like_N"/>
</dbReference>
<gene>
    <name evidence="8" type="ORF">XF2B_40770</name>
    <name evidence="9" type="ORF">XF3B_40680</name>
    <name evidence="10" type="ORF">XF9B_64390</name>
</gene>
<evidence type="ECO:0000259" key="7">
    <source>
        <dbReference type="PROSITE" id="PS51900"/>
    </source>
</evidence>
<reference evidence="8" key="1">
    <citation type="submission" date="2020-05" db="EMBL/GenBank/DDBJ databases">
        <title>Complete genome sequence of Bradyrhizobium diazoefficiens XF2 isolated from soybean nodule.</title>
        <authorList>
            <person name="Noda R."/>
            <person name="Kakizaki K."/>
            <person name="Minamisawa K."/>
        </authorList>
    </citation>
    <scope>NUCLEOTIDE SEQUENCE</scope>
    <source>
        <strain evidence="8">XF2</strain>
    </source>
</reference>
<dbReference type="InterPro" id="IPR044068">
    <property type="entry name" value="CB"/>
</dbReference>
<evidence type="ECO:0000256" key="2">
    <source>
        <dbReference type="ARBA" id="ARBA00022908"/>
    </source>
</evidence>
<dbReference type="EMBL" id="AP023098">
    <property type="protein sequence ID" value="BCE85018.1"/>
    <property type="molecule type" value="Genomic_DNA"/>
</dbReference>
<accession>A0A809XWR2</accession>
<evidence type="ECO:0000256" key="5">
    <source>
        <dbReference type="PROSITE-ProRule" id="PRU01248"/>
    </source>
</evidence>
<name>A0A809XWR2_9BRAD</name>
<feature type="domain" description="Core-binding (CB)" evidence="7">
    <location>
        <begin position="119"/>
        <end position="205"/>
    </location>
</feature>
<dbReference type="EMBL" id="AP023092">
    <property type="protein sequence ID" value="BCE30308.1"/>
    <property type="molecule type" value="Genomic_DNA"/>
</dbReference>
<evidence type="ECO:0000313" key="10">
    <source>
        <dbReference type="EMBL" id="BCE85018.1"/>
    </source>
</evidence>
<dbReference type="PROSITE" id="PS51900">
    <property type="entry name" value="CB"/>
    <property type="match status" value="1"/>
</dbReference>
<evidence type="ECO:0008006" key="11">
    <source>
        <dbReference type="Google" id="ProtNLM"/>
    </source>
</evidence>
<evidence type="ECO:0000313" key="9">
    <source>
        <dbReference type="EMBL" id="BCE39037.1"/>
    </source>
</evidence>
<dbReference type="Pfam" id="PF14659">
    <property type="entry name" value="Phage_int_SAM_3"/>
    <property type="match status" value="1"/>
</dbReference>
<dbReference type="InterPro" id="IPR010998">
    <property type="entry name" value="Integrase_recombinase_N"/>
</dbReference>
<dbReference type="GO" id="GO:0006310">
    <property type="term" value="P:DNA recombination"/>
    <property type="evidence" value="ECO:0007669"/>
    <property type="project" value="UniProtKB-KW"/>
</dbReference>
<dbReference type="InterPro" id="IPR011010">
    <property type="entry name" value="DNA_brk_join_enz"/>
</dbReference>
<dbReference type="PROSITE" id="PS51898">
    <property type="entry name" value="TYR_RECOMBINASE"/>
    <property type="match status" value="1"/>
</dbReference>
<evidence type="ECO:0000256" key="4">
    <source>
        <dbReference type="ARBA" id="ARBA00023172"/>
    </source>
</evidence>
<dbReference type="InterPro" id="IPR050090">
    <property type="entry name" value="Tyrosine_recombinase_XerCD"/>
</dbReference>
<reference evidence="10" key="3">
    <citation type="submission" date="2020-05" db="EMBL/GenBank/DDBJ databases">
        <title>Complete genome sequence of Bradyrhizobium diazoefficiens XF9 isolated from soybean nodule.</title>
        <authorList>
            <person name="Noda R."/>
            <person name="Kakizaki K."/>
            <person name="Minamisawa K."/>
        </authorList>
    </citation>
    <scope>NUCLEOTIDE SEQUENCE</scope>
    <source>
        <strain evidence="10">XF9</strain>
    </source>
</reference>
<keyword evidence="4" id="KW-0233">DNA recombination</keyword>
<dbReference type="PANTHER" id="PTHR30349">
    <property type="entry name" value="PHAGE INTEGRASE-RELATED"/>
    <property type="match status" value="1"/>
</dbReference>
<feature type="domain" description="Tyr recombinase" evidence="6">
    <location>
        <begin position="237"/>
        <end position="456"/>
    </location>
</feature>
<dbReference type="Gene3D" id="1.10.443.10">
    <property type="entry name" value="Intergrase catalytic core"/>
    <property type="match status" value="1"/>
</dbReference>
<dbReference type="InterPro" id="IPR002104">
    <property type="entry name" value="Integrase_catalytic"/>
</dbReference>
<evidence type="ECO:0000313" key="8">
    <source>
        <dbReference type="EMBL" id="BCE30308.1"/>
    </source>
</evidence>
<protein>
    <recommendedName>
        <fullName evidence="11">Site-specific integrase</fullName>
    </recommendedName>
</protein>
<dbReference type="AlphaFoldDB" id="A0A809XWR2"/>
<keyword evidence="2" id="KW-0229">DNA integration</keyword>
<evidence type="ECO:0000256" key="3">
    <source>
        <dbReference type="ARBA" id="ARBA00023125"/>
    </source>
</evidence>
<dbReference type="GO" id="GO:0003677">
    <property type="term" value="F:DNA binding"/>
    <property type="evidence" value="ECO:0007669"/>
    <property type="project" value="UniProtKB-UniRule"/>
</dbReference>
<dbReference type="RefSeq" id="WP_182872547.1">
    <property type="nucleotide sequence ID" value="NZ_AP022639.1"/>
</dbReference>
<keyword evidence="3 5" id="KW-0238">DNA-binding</keyword>